<dbReference type="SUPFAM" id="SSF55729">
    <property type="entry name" value="Acyl-CoA N-acyltransferases (Nat)"/>
    <property type="match status" value="1"/>
</dbReference>
<evidence type="ECO:0000313" key="2">
    <source>
        <dbReference type="EMBL" id="AYE37845.2"/>
    </source>
</evidence>
<keyword evidence="3" id="KW-1185">Reference proteome</keyword>
<name>A0A386PSK5_9LACO</name>
<organism evidence="2 3">
    <name type="scientific">Companilactobacillus zhachilii</name>
    <dbReference type="NCBI Taxonomy" id="2304606"/>
    <lineage>
        <taxon>Bacteria</taxon>
        <taxon>Bacillati</taxon>
        <taxon>Bacillota</taxon>
        <taxon>Bacilli</taxon>
        <taxon>Lactobacillales</taxon>
        <taxon>Lactobacillaceae</taxon>
        <taxon>Companilactobacillus</taxon>
    </lineage>
</organism>
<reference evidence="3" key="1">
    <citation type="submission" date="2018-08" db="EMBL/GenBank/DDBJ databases">
        <title>Genome of Lactobacillus sp. HBUAS52074.</title>
        <authorList>
            <person name="Guo Z."/>
            <person name="Zhang Z.D."/>
        </authorList>
    </citation>
    <scope>NUCLEOTIDE SEQUENCE [LARGE SCALE GENOMIC DNA]</scope>
    <source>
        <strain evidence="3">HBUAS52074</strain>
    </source>
</reference>
<feature type="domain" description="N-acetyltransferase" evidence="1">
    <location>
        <begin position="16"/>
        <end position="174"/>
    </location>
</feature>
<dbReference type="Gene3D" id="3.40.630.30">
    <property type="match status" value="1"/>
</dbReference>
<keyword evidence="2" id="KW-0808">Transferase</keyword>
<dbReference type="CDD" id="cd04301">
    <property type="entry name" value="NAT_SF"/>
    <property type="match status" value="1"/>
</dbReference>
<accession>A0A386PSK5</accession>
<dbReference type="InterPro" id="IPR050276">
    <property type="entry name" value="MshD_Acetyltransferase"/>
</dbReference>
<dbReference type="InterPro" id="IPR016181">
    <property type="entry name" value="Acyl_CoA_acyltransferase"/>
</dbReference>
<sequence length="174" mass="20106">MPMKQSKVVTKMKNYQIVKTNQSTDFDSIRQVYYQTWTYSYAGLVPQALLDNLDTKKNWNPETRVDNTLVALTNDQQIVGVCTYGPARRQKYTGLGEIYSLYVLPQFQHQGIGQKLFQSALDILQKDFDDLYLLVLKNNLIARAFYEMFGFEASGECIADQTKYGILHEMVYVK</sequence>
<dbReference type="InterPro" id="IPR000182">
    <property type="entry name" value="GNAT_dom"/>
</dbReference>
<dbReference type="Proteomes" id="UP000267208">
    <property type="component" value="Chromosome"/>
</dbReference>
<dbReference type="KEGG" id="lzh:D1B17_04045"/>
<evidence type="ECO:0000259" key="1">
    <source>
        <dbReference type="PROSITE" id="PS51186"/>
    </source>
</evidence>
<dbReference type="EMBL" id="CP031933">
    <property type="protein sequence ID" value="AYE37845.2"/>
    <property type="molecule type" value="Genomic_DNA"/>
</dbReference>
<dbReference type="PANTHER" id="PTHR43617:SF38">
    <property type="entry name" value="N-ACETYLTRANSFERASE DOMAIN-CONTAINING PROTEIN"/>
    <property type="match status" value="1"/>
</dbReference>
<protein>
    <submittedName>
        <fullName evidence="2">GNAT family N-acetyltransferase</fullName>
    </submittedName>
</protein>
<dbReference type="GO" id="GO:0016747">
    <property type="term" value="F:acyltransferase activity, transferring groups other than amino-acyl groups"/>
    <property type="evidence" value="ECO:0007669"/>
    <property type="project" value="InterPro"/>
</dbReference>
<dbReference type="PANTHER" id="PTHR43617">
    <property type="entry name" value="L-AMINO ACID N-ACETYLTRANSFERASE"/>
    <property type="match status" value="1"/>
</dbReference>
<dbReference type="PROSITE" id="PS51186">
    <property type="entry name" value="GNAT"/>
    <property type="match status" value="1"/>
</dbReference>
<evidence type="ECO:0000313" key="3">
    <source>
        <dbReference type="Proteomes" id="UP000267208"/>
    </source>
</evidence>
<dbReference type="Pfam" id="PF00583">
    <property type="entry name" value="Acetyltransf_1"/>
    <property type="match status" value="1"/>
</dbReference>
<gene>
    <name evidence="2" type="ORF">D1B17_04045</name>
</gene>
<dbReference type="AlphaFoldDB" id="A0A386PSK5"/>
<proteinExistence type="predicted"/>